<protein>
    <submittedName>
        <fullName evidence="2">Uncharacterized protein</fullName>
    </submittedName>
</protein>
<gene>
    <name evidence="2" type="ORF">MPC4_20136</name>
</gene>
<evidence type="ECO:0000313" key="3">
    <source>
        <dbReference type="Proteomes" id="UP000485880"/>
    </source>
</evidence>
<organism evidence="2 3">
    <name type="scientific">Methylocella tundrae</name>
    <dbReference type="NCBI Taxonomy" id="227605"/>
    <lineage>
        <taxon>Bacteria</taxon>
        <taxon>Pseudomonadati</taxon>
        <taxon>Pseudomonadota</taxon>
        <taxon>Alphaproteobacteria</taxon>
        <taxon>Hyphomicrobiales</taxon>
        <taxon>Beijerinckiaceae</taxon>
        <taxon>Methylocella</taxon>
    </lineage>
</organism>
<dbReference type="AlphaFoldDB" id="A0A8B6M572"/>
<comment type="caution">
    <text evidence="2">The sequence shown here is derived from an EMBL/GenBank/DDBJ whole genome shotgun (WGS) entry which is preliminary data.</text>
</comment>
<dbReference type="EMBL" id="CABFMQ020000076">
    <property type="protein sequence ID" value="VTZ49926.1"/>
    <property type="molecule type" value="Genomic_DNA"/>
</dbReference>
<sequence>MALRAINFLLTIGLDYSNATGSDKLGSRLTEPSFNGRGFTKGLSCDHTRSFGDELSRTEARVENRRRAGRRPGDRGLRQKPR</sequence>
<keyword evidence="3" id="KW-1185">Reference proteome</keyword>
<feature type="region of interest" description="Disordered" evidence="1">
    <location>
        <begin position="54"/>
        <end position="82"/>
    </location>
</feature>
<evidence type="ECO:0000313" key="2">
    <source>
        <dbReference type="EMBL" id="VTZ49926.1"/>
    </source>
</evidence>
<proteinExistence type="predicted"/>
<evidence type="ECO:0000256" key="1">
    <source>
        <dbReference type="SAM" id="MobiDB-lite"/>
    </source>
</evidence>
<accession>A0A8B6M572</accession>
<reference evidence="2 3" key="1">
    <citation type="submission" date="2019-05" db="EMBL/GenBank/DDBJ databases">
        <authorList>
            <person name="Farhan Ul Haque M."/>
        </authorList>
    </citation>
    <scope>NUCLEOTIDE SEQUENCE [LARGE SCALE GENOMIC DNA]</scope>
    <source>
        <strain evidence="2">2</strain>
    </source>
</reference>
<name>A0A8B6M572_METTU</name>
<dbReference type="Proteomes" id="UP000485880">
    <property type="component" value="Unassembled WGS sequence"/>
</dbReference>